<sequence length="39" mass="4495">MDIQYLLLLQELRNASGGIFDEFSYVIFTSKLSLLSKLK</sequence>
<proteinExistence type="predicted"/>
<gene>
    <name evidence="1" type="ORF">SAMN05216249_12434</name>
</gene>
<dbReference type="Proteomes" id="UP000198838">
    <property type="component" value="Unassembled WGS sequence"/>
</dbReference>
<dbReference type="AlphaFoldDB" id="A0A1I1AGR1"/>
<name>A0A1I1AGR1_9FIRM</name>
<reference evidence="1 2" key="1">
    <citation type="submission" date="2016-10" db="EMBL/GenBank/DDBJ databases">
        <authorList>
            <person name="de Groot N.N."/>
        </authorList>
    </citation>
    <scope>NUCLEOTIDE SEQUENCE [LARGE SCALE GENOMIC DNA]</scope>
    <source>
        <strain evidence="1 2">DSM 5522</strain>
    </source>
</reference>
<protein>
    <submittedName>
        <fullName evidence="1">Uncharacterized protein</fullName>
    </submittedName>
</protein>
<evidence type="ECO:0000313" key="1">
    <source>
        <dbReference type="EMBL" id="SFB35523.1"/>
    </source>
</evidence>
<organism evidence="1 2">
    <name type="scientific">Acetitomaculum ruminis DSM 5522</name>
    <dbReference type="NCBI Taxonomy" id="1120918"/>
    <lineage>
        <taxon>Bacteria</taxon>
        <taxon>Bacillati</taxon>
        <taxon>Bacillota</taxon>
        <taxon>Clostridia</taxon>
        <taxon>Lachnospirales</taxon>
        <taxon>Lachnospiraceae</taxon>
        <taxon>Acetitomaculum</taxon>
    </lineage>
</organism>
<evidence type="ECO:0000313" key="2">
    <source>
        <dbReference type="Proteomes" id="UP000198838"/>
    </source>
</evidence>
<dbReference type="EMBL" id="FOJY01000024">
    <property type="protein sequence ID" value="SFB35523.1"/>
    <property type="molecule type" value="Genomic_DNA"/>
</dbReference>
<accession>A0A1I1AGR1</accession>
<keyword evidence="2" id="KW-1185">Reference proteome</keyword>